<dbReference type="AlphaFoldDB" id="A0A938BMS3"/>
<proteinExistence type="predicted"/>
<organism evidence="1 2">
    <name type="scientific">Candidatus Tanganyikabacteria bacterium</name>
    <dbReference type="NCBI Taxonomy" id="2961651"/>
    <lineage>
        <taxon>Bacteria</taxon>
        <taxon>Bacillati</taxon>
        <taxon>Candidatus Sericytochromatia</taxon>
        <taxon>Candidatus Tanganyikabacteria</taxon>
    </lineage>
</organism>
<comment type="caution">
    <text evidence="1">The sequence shown here is derived from an EMBL/GenBank/DDBJ whole genome shotgun (WGS) entry which is preliminary data.</text>
</comment>
<dbReference type="EMBL" id="VGJX01000257">
    <property type="protein sequence ID" value="MBM3274578.1"/>
    <property type="molecule type" value="Genomic_DNA"/>
</dbReference>
<gene>
    <name evidence="1" type="ORF">FJZ00_05475</name>
</gene>
<feature type="non-terminal residue" evidence="1">
    <location>
        <position position="136"/>
    </location>
</feature>
<evidence type="ECO:0000313" key="1">
    <source>
        <dbReference type="EMBL" id="MBM3274578.1"/>
    </source>
</evidence>
<accession>A0A938BMS3</accession>
<protein>
    <submittedName>
        <fullName evidence="1">Uncharacterized protein</fullName>
    </submittedName>
</protein>
<reference evidence="1 2" key="1">
    <citation type="submission" date="2019-03" db="EMBL/GenBank/DDBJ databases">
        <title>Lake Tanganyika Metagenome-Assembled Genomes (MAGs).</title>
        <authorList>
            <person name="Tran P."/>
        </authorList>
    </citation>
    <scope>NUCLEOTIDE SEQUENCE [LARGE SCALE GENOMIC DNA]</scope>
    <source>
        <strain evidence="1">K_DeepCast_65m_m2_236</strain>
    </source>
</reference>
<sequence>MALKNVSKAIANAAKKSAVGMRGFPPNVRTRNANGALRRVRGDKLLKSIRDQFKLSPKSLAGHSGNMELGTLRKMRGVDSEKDILRGIKGLLGGRSTNANGQIRGKRVDTKLKNFLAQHGRGKATVAGRSGEMHLG</sequence>
<evidence type="ECO:0000313" key="2">
    <source>
        <dbReference type="Proteomes" id="UP000703893"/>
    </source>
</evidence>
<name>A0A938BMS3_9BACT</name>
<dbReference type="Proteomes" id="UP000703893">
    <property type="component" value="Unassembled WGS sequence"/>
</dbReference>